<dbReference type="EMBL" id="JARBHB010000017">
    <property type="protein sequence ID" value="KAJ8865995.1"/>
    <property type="molecule type" value="Genomic_DNA"/>
</dbReference>
<keyword evidence="5" id="KW-0653">Protein transport</keyword>
<evidence type="ECO:0000256" key="4">
    <source>
        <dbReference type="ARBA" id="ARBA00022737"/>
    </source>
</evidence>
<dbReference type="InterPro" id="IPR021133">
    <property type="entry name" value="HEAT_type_2"/>
</dbReference>
<evidence type="ECO:0000256" key="3">
    <source>
        <dbReference type="ARBA" id="ARBA00022490"/>
    </source>
</evidence>
<comment type="caution">
    <text evidence="9">The sequence shown here is derived from an EMBL/GenBank/DDBJ whole genome shotgun (WGS) entry which is preliminary data.</text>
</comment>
<accession>A0ABQ9G0I6</accession>
<protein>
    <recommendedName>
        <fullName evidence="8">Importin subunit beta-1/Transportin-1-like TPR repeats domain-containing protein</fullName>
    </recommendedName>
</protein>
<dbReference type="Pfam" id="PF13513">
    <property type="entry name" value="HEAT_EZ"/>
    <property type="match status" value="1"/>
</dbReference>
<evidence type="ECO:0000256" key="2">
    <source>
        <dbReference type="ARBA" id="ARBA00022448"/>
    </source>
</evidence>
<proteinExistence type="predicted"/>
<feature type="repeat" description="HEAT" evidence="6">
    <location>
        <begin position="925"/>
        <end position="951"/>
    </location>
</feature>
<keyword evidence="3" id="KW-0963">Cytoplasm</keyword>
<dbReference type="Proteomes" id="UP001159363">
    <property type="component" value="Chromosome 16"/>
</dbReference>
<name>A0ABQ9G0I6_9NEOP</name>
<feature type="region of interest" description="Disordered" evidence="7">
    <location>
        <begin position="641"/>
        <end position="662"/>
    </location>
</feature>
<dbReference type="PANTHER" id="PTHR10527">
    <property type="entry name" value="IMPORTIN BETA"/>
    <property type="match status" value="1"/>
</dbReference>
<sequence>MGDVLCQLGMYTLSVITELSADQFLPHASSLVCLLGNTLNQLQNLACPLSYYTLLTMVHLIPLLEADQKCRRFVTQYFCCILLQLVNMYHQLIPCAMDAVRAFVQADEDKAVEVMELFDDLVENAITVVVPHIKPLVEMSLQFAANKDLGDAIRVKALSFIGWITRTKKKVSSVLAIASVKQLLNFCVYLKNVLVNGLVSLGMLHPSRSKPAIAFKCNRPSRRKFCERLEFGGIVRPIDDKSEEQRVVPANVTSGRREKSVTVGIGAIKSATGMLDYCTVYAVVKHKLVQPIVDVLFQLESIPPANEDMEEYFIDDDDSNTPMTCATQTLDILALHLPPDKLFPPLLQHIEPSLQGNDVYKQKASYLTMAVLAEGCAEYIRSKYLKVFLQYVCTGIRDPTGVVRNAALFALGQFSEHLQPDISQYASELLPVLFDYLNQLCSQLQKNGKEPAGADRMFYALEMFCENLGDELLPYLPTLMERLFTALNPNNSVHLRELALSAIGATASAAKEGMVPYFPRVIEYLKMYVTQEQTEDTMCLQVQAVDTLGVLARTIGADTFMPLAKESIQLGLNLMNSTDDPDLRKSVYGLFGSIATVLKEDMGSFLPVIVQFMLTSLRSSEGIVAHFREEDNGAYQVCEELSDTPEEEDIENESEEEEDEDITGYSVENAYVDEKEEACLALKELAQHSGQQPVNRQPTLGSDKISSAPVLVRPTAATCPRSIWGSSFKGPSSDEVNPERIAIIISVSCYWNISYCENIQVLELVLWLIALSKALMLVIPKCAELIRMDEERSVVMTALDVYCDLLAEVKAPVLEGEGHTDAIINCVMDVMSYKTECQDKDDGESDDPDAEQDEVLIECAGNIVPNLGKAMSPDDFAMYFTNLLPLFTAKTKKVCTMAQRSFSVGTLAESLQALGPRVRQFIPQLLPLFLHMMKDESDEVRNNAIFGIGELVYCGQEALHPYPFYHYRYMYLVSHLNPKPHSQTMSVIAGHGNTTHQYRLLRIEVMAHVIHVAVLPLSLPCFSVSDVENNSIQAGSLMRSGMWSFELVFQEVDCGVTCSVATEDDIWQNG</sequence>
<keyword evidence="10" id="KW-1185">Reference proteome</keyword>
<evidence type="ECO:0000256" key="7">
    <source>
        <dbReference type="SAM" id="MobiDB-lite"/>
    </source>
</evidence>
<dbReference type="InterPro" id="IPR016024">
    <property type="entry name" value="ARM-type_fold"/>
</dbReference>
<dbReference type="PROSITE" id="PS50077">
    <property type="entry name" value="HEAT_REPEAT"/>
    <property type="match status" value="1"/>
</dbReference>
<dbReference type="SUPFAM" id="SSF48371">
    <property type="entry name" value="ARM repeat"/>
    <property type="match status" value="2"/>
</dbReference>
<dbReference type="Gene3D" id="1.25.10.10">
    <property type="entry name" value="Leucine-rich Repeat Variant"/>
    <property type="match status" value="3"/>
</dbReference>
<evidence type="ECO:0000259" key="8">
    <source>
        <dbReference type="Pfam" id="PF25574"/>
    </source>
</evidence>
<evidence type="ECO:0000256" key="5">
    <source>
        <dbReference type="ARBA" id="ARBA00022927"/>
    </source>
</evidence>
<evidence type="ECO:0000313" key="10">
    <source>
        <dbReference type="Proteomes" id="UP001159363"/>
    </source>
</evidence>
<comment type="subcellular location">
    <subcellularLocation>
        <location evidence="1">Cytoplasm</location>
    </subcellularLocation>
</comment>
<evidence type="ECO:0000256" key="1">
    <source>
        <dbReference type="ARBA" id="ARBA00004496"/>
    </source>
</evidence>
<dbReference type="InterPro" id="IPR011989">
    <property type="entry name" value="ARM-like"/>
</dbReference>
<evidence type="ECO:0000313" key="9">
    <source>
        <dbReference type="EMBL" id="KAJ8865995.1"/>
    </source>
</evidence>
<keyword evidence="4" id="KW-0677">Repeat</keyword>
<dbReference type="InterPro" id="IPR040122">
    <property type="entry name" value="Importin_beta"/>
</dbReference>
<organism evidence="9 10">
    <name type="scientific">Dryococelus australis</name>
    <dbReference type="NCBI Taxonomy" id="614101"/>
    <lineage>
        <taxon>Eukaryota</taxon>
        <taxon>Metazoa</taxon>
        <taxon>Ecdysozoa</taxon>
        <taxon>Arthropoda</taxon>
        <taxon>Hexapoda</taxon>
        <taxon>Insecta</taxon>
        <taxon>Pterygota</taxon>
        <taxon>Neoptera</taxon>
        <taxon>Polyneoptera</taxon>
        <taxon>Phasmatodea</taxon>
        <taxon>Verophasmatodea</taxon>
        <taxon>Anareolatae</taxon>
        <taxon>Phasmatidae</taxon>
        <taxon>Eurycanthinae</taxon>
        <taxon>Dryococelus</taxon>
    </lineage>
</organism>
<dbReference type="Pfam" id="PF25574">
    <property type="entry name" value="TPR_IMB1"/>
    <property type="match status" value="1"/>
</dbReference>
<gene>
    <name evidence="9" type="ORF">PR048_033519</name>
</gene>
<dbReference type="InterPro" id="IPR058584">
    <property type="entry name" value="IMB1_TNPO1-like_TPR"/>
</dbReference>
<evidence type="ECO:0000256" key="6">
    <source>
        <dbReference type="PROSITE-ProRule" id="PRU00103"/>
    </source>
</evidence>
<feature type="domain" description="Importin subunit beta-1/Transportin-1-like TPR repeats" evidence="8">
    <location>
        <begin position="464"/>
        <end position="613"/>
    </location>
</feature>
<reference evidence="9 10" key="1">
    <citation type="submission" date="2023-02" db="EMBL/GenBank/DDBJ databases">
        <title>LHISI_Scaffold_Assembly.</title>
        <authorList>
            <person name="Stuart O.P."/>
            <person name="Cleave R."/>
            <person name="Magrath M.J.L."/>
            <person name="Mikheyev A.S."/>
        </authorList>
    </citation>
    <scope>NUCLEOTIDE SEQUENCE [LARGE SCALE GENOMIC DNA]</scope>
    <source>
        <strain evidence="9">Daus_M_001</strain>
        <tissue evidence="9">Leg muscle</tissue>
    </source>
</reference>
<keyword evidence="2" id="KW-0813">Transport</keyword>